<dbReference type="Gene3D" id="2.140.10.10">
    <property type="entry name" value="Quinoprotein alcohol dehydrogenase-like superfamily"/>
    <property type="match status" value="1"/>
</dbReference>
<dbReference type="GO" id="GO:0016491">
    <property type="term" value="F:oxidoreductase activity"/>
    <property type="evidence" value="ECO:0007669"/>
    <property type="project" value="UniProtKB-KW"/>
</dbReference>
<comment type="caution">
    <text evidence="14">The sequence shown here is derived from an EMBL/GenBank/DDBJ whole genome shotgun (WGS) entry which is preliminary data.</text>
</comment>
<dbReference type="RefSeq" id="WP_194214187.1">
    <property type="nucleotide sequence ID" value="NZ_CP061205.1"/>
</dbReference>
<dbReference type="Proteomes" id="UP001595444">
    <property type="component" value="Unassembled WGS sequence"/>
</dbReference>
<dbReference type="SUPFAM" id="SSF46626">
    <property type="entry name" value="Cytochrome c"/>
    <property type="match status" value="1"/>
</dbReference>
<dbReference type="EC" id="1.1.2.-" evidence="14"/>
<keyword evidence="5 12" id="KW-0479">Metal-binding</keyword>
<evidence type="ECO:0000256" key="8">
    <source>
        <dbReference type="ARBA" id="ARBA00022891"/>
    </source>
</evidence>
<dbReference type="Gene3D" id="1.10.760.10">
    <property type="entry name" value="Cytochrome c-like domain"/>
    <property type="match status" value="1"/>
</dbReference>
<keyword evidence="6" id="KW-0732">Signal</keyword>
<sequence length="679" mass="74972">MRWVIALVALYCIFLQPAWSEDWPSYGLNPEETRFSNLTDINLDNIGRLGFAWSFENFVVRGRTHRGNEATPLMVAGTLYFSGPWSVVYALDARTGTLIWQYDPDVAGQAARSACCDVISRGVAYTNDRIIAATFDGYLVSLNAQTGTPVWRTDTFTDRSRNYSITGAPRIAGDLVLIGNSGGEFGVRGYVSAYHILDGSLAWRFYTVPGVEPDISDVSKMMRNSWSINTDWSYAGGGTVWDSIVYDTEMGRVYIGVGNGSPWPAWERSPGGGDNLFLSSLVALDAKTGAYIWHYQTTPADSWDYTATQQITLAHLAEGNSHVPVLIQAPKNGYFYVIDRRNGRLISAEPYTKVTWSKGIDPDTKRPILNEEAIYSGKPGLVRPAHMGGHNWQPMAYNPDAQVVFLPVLEEALEYQGYEKDRYKAGEIRVKARVKQPSSETSPLLGDYGEGVPHSVLKAWDVALQKEVWSSDPMPWWAGGVLATAGGLVFQGGADGYLRAYNAEDGTLVAALDTGSAIMAAPITYRLDGEQYIAVLAGFGGGAKTFPSGSAPLQFENRERLLVFKLDGKQIPKPPSRAATTSRTSHSQTSFDFRLASRGQKLFSDHCSRCHAFKGVPANIPSLWSMPPELYDTLESIVLRGSMSYAGMPMFADSLDSEDIKAIREYLLFDLYRERKKQH</sequence>
<dbReference type="InterPro" id="IPR011047">
    <property type="entry name" value="Quinoprotein_ADH-like_sf"/>
</dbReference>
<accession>A0ABV7D5E6</accession>
<dbReference type="SMART" id="SM00564">
    <property type="entry name" value="PQQ"/>
    <property type="match status" value="5"/>
</dbReference>
<dbReference type="InterPro" id="IPR009056">
    <property type="entry name" value="Cyt_c-like_dom"/>
</dbReference>
<comment type="similarity">
    <text evidence="3">Belongs to the bacterial PQQ dehydrogenase family.</text>
</comment>
<dbReference type="NCBIfam" id="TIGR03075">
    <property type="entry name" value="PQQ_enz_alc_DH"/>
    <property type="match status" value="1"/>
</dbReference>
<dbReference type="Pfam" id="PF13442">
    <property type="entry name" value="Cytochrome_CBB3"/>
    <property type="match status" value="1"/>
</dbReference>
<dbReference type="InterPro" id="IPR002372">
    <property type="entry name" value="PQQ_rpt_dom"/>
</dbReference>
<evidence type="ECO:0000256" key="5">
    <source>
        <dbReference type="ARBA" id="ARBA00022723"/>
    </source>
</evidence>
<keyword evidence="4 12" id="KW-0349">Heme</keyword>
<evidence type="ECO:0000256" key="1">
    <source>
        <dbReference type="ARBA" id="ARBA00001913"/>
    </source>
</evidence>
<dbReference type="PROSITE" id="PS51007">
    <property type="entry name" value="CYTC"/>
    <property type="match status" value="1"/>
</dbReference>
<keyword evidence="8" id="KW-0634">PQQ</keyword>
<evidence type="ECO:0000313" key="14">
    <source>
        <dbReference type="EMBL" id="MFC3052126.1"/>
    </source>
</evidence>
<evidence type="ECO:0000256" key="6">
    <source>
        <dbReference type="ARBA" id="ARBA00022729"/>
    </source>
</evidence>
<gene>
    <name evidence="14" type="ORF">ACFOKA_09445</name>
</gene>
<dbReference type="PANTHER" id="PTHR32303">
    <property type="entry name" value="QUINOPROTEIN ALCOHOL DEHYDROGENASE (CYTOCHROME C)"/>
    <property type="match status" value="1"/>
</dbReference>
<evidence type="ECO:0000313" key="15">
    <source>
        <dbReference type="Proteomes" id="UP001595444"/>
    </source>
</evidence>
<evidence type="ECO:0000259" key="13">
    <source>
        <dbReference type="PROSITE" id="PS51007"/>
    </source>
</evidence>
<evidence type="ECO:0000256" key="4">
    <source>
        <dbReference type="ARBA" id="ARBA00022617"/>
    </source>
</evidence>
<comment type="cofactor">
    <cofactor evidence="2">
        <name>pyrroloquinoline quinone</name>
        <dbReference type="ChEBI" id="CHEBI:58442"/>
    </cofactor>
</comment>
<dbReference type="SUPFAM" id="SSF50998">
    <property type="entry name" value="Quinoprotein alcohol dehydrogenase-like"/>
    <property type="match status" value="1"/>
</dbReference>
<keyword evidence="11" id="KW-1015">Disulfide bond</keyword>
<evidence type="ECO:0000256" key="10">
    <source>
        <dbReference type="ARBA" id="ARBA00023004"/>
    </source>
</evidence>
<dbReference type="EMBL" id="JBHRSL010000010">
    <property type="protein sequence ID" value="MFC3052126.1"/>
    <property type="molecule type" value="Genomic_DNA"/>
</dbReference>
<feature type="domain" description="Cytochrome c" evidence="13">
    <location>
        <begin position="594"/>
        <end position="671"/>
    </location>
</feature>
<keyword evidence="10 12" id="KW-0408">Iron</keyword>
<keyword evidence="15" id="KW-1185">Reference proteome</keyword>
<keyword evidence="9 14" id="KW-0560">Oxidoreductase</keyword>
<evidence type="ECO:0000256" key="9">
    <source>
        <dbReference type="ARBA" id="ARBA00023002"/>
    </source>
</evidence>
<evidence type="ECO:0000256" key="12">
    <source>
        <dbReference type="PROSITE-ProRule" id="PRU00433"/>
    </source>
</evidence>
<dbReference type="InterPro" id="IPR017512">
    <property type="entry name" value="PQQ_MeOH/EtOH_DH"/>
</dbReference>
<comment type="cofactor">
    <cofactor evidence="1">
        <name>Ca(2+)</name>
        <dbReference type="ChEBI" id="CHEBI:29108"/>
    </cofactor>
</comment>
<organism evidence="14 15">
    <name type="scientific">Kordiimonas pumila</name>
    <dbReference type="NCBI Taxonomy" id="2161677"/>
    <lineage>
        <taxon>Bacteria</taxon>
        <taxon>Pseudomonadati</taxon>
        <taxon>Pseudomonadota</taxon>
        <taxon>Alphaproteobacteria</taxon>
        <taxon>Kordiimonadales</taxon>
        <taxon>Kordiimonadaceae</taxon>
        <taxon>Kordiimonas</taxon>
    </lineage>
</organism>
<dbReference type="Pfam" id="PF01011">
    <property type="entry name" value="PQQ"/>
    <property type="match status" value="2"/>
</dbReference>
<evidence type="ECO:0000256" key="11">
    <source>
        <dbReference type="ARBA" id="ARBA00023157"/>
    </source>
</evidence>
<proteinExistence type="inferred from homology"/>
<dbReference type="InterPro" id="IPR018391">
    <property type="entry name" value="PQQ_b-propeller_rpt"/>
</dbReference>
<evidence type="ECO:0000256" key="3">
    <source>
        <dbReference type="ARBA" id="ARBA00008156"/>
    </source>
</evidence>
<protein>
    <submittedName>
        <fullName evidence="14">PQQ-dependent dehydrogenase, methanol/ethanol family</fullName>
        <ecNumber evidence="14">1.1.2.-</ecNumber>
    </submittedName>
</protein>
<dbReference type="InterPro" id="IPR036909">
    <property type="entry name" value="Cyt_c-like_dom_sf"/>
</dbReference>
<keyword evidence="7" id="KW-0106">Calcium</keyword>
<name>A0ABV7D5E6_9PROT</name>
<reference evidence="15" key="1">
    <citation type="journal article" date="2019" name="Int. J. Syst. Evol. Microbiol.">
        <title>The Global Catalogue of Microorganisms (GCM) 10K type strain sequencing project: providing services to taxonomists for standard genome sequencing and annotation.</title>
        <authorList>
            <consortium name="The Broad Institute Genomics Platform"/>
            <consortium name="The Broad Institute Genome Sequencing Center for Infectious Disease"/>
            <person name="Wu L."/>
            <person name="Ma J."/>
        </authorList>
    </citation>
    <scope>NUCLEOTIDE SEQUENCE [LARGE SCALE GENOMIC DNA]</scope>
    <source>
        <strain evidence="15">KCTC 62164</strain>
    </source>
</reference>
<evidence type="ECO:0000256" key="7">
    <source>
        <dbReference type="ARBA" id="ARBA00022837"/>
    </source>
</evidence>
<evidence type="ECO:0000256" key="2">
    <source>
        <dbReference type="ARBA" id="ARBA00001931"/>
    </source>
</evidence>